<evidence type="ECO:0000256" key="1">
    <source>
        <dbReference type="SAM" id="MobiDB-lite"/>
    </source>
</evidence>
<feature type="transmembrane region" description="Helical" evidence="2">
    <location>
        <begin position="368"/>
        <end position="389"/>
    </location>
</feature>
<evidence type="ECO:0000256" key="2">
    <source>
        <dbReference type="SAM" id="Phobius"/>
    </source>
</evidence>
<evidence type="ECO:0000313" key="3">
    <source>
        <dbReference type="EMBL" id="CAL1695680.1"/>
    </source>
</evidence>
<gene>
    <name evidence="3" type="ORF">GFSPODELE1_LOCUS852</name>
</gene>
<dbReference type="Proteomes" id="UP001497453">
    <property type="component" value="Chromosome 1"/>
</dbReference>
<name>A0ABP1CJ06_9APHY</name>
<feature type="region of interest" description="Disordered" evidence="1">
    <location>
        <begin position="1"/>
        <end position="84"/>
    </location>
</feature>
<reference evidence="4" key="1">
    <citation type="submission" date="2024-04" db="EMBL/GenBank/DDBJ databases">
        <authorList>
            <person name="Shaw F."/>
            <person name="Minotto A."/>
        </authorList>
    </citation>
    <scope>NUCLEOTIDE SEQUENCE [LARGE SCALE GENOMIC DNA]</scope>
</reference>
<feature type="compositionally biased region" description="Polar residues" evidence="1">
    <location>
        <begin position="68"/>
        <end position="84"/>
    </location>
</feature>
<feature type="transmembrane region" description="Helical" evidence="2">
    <location>
        <begin position="638"/>
        <end position="655"/>
    </location>
</feature>
<organism evidence="3 4">
    <name type="scientific">Somion occarium</name>
    <dbReference type="NCBI Taxonomy" id="3059160"/>
    <lineage>
        <taxon>Eukaryota</taxon>
        <taxon>Fungi</taxon>
        <taxon>Dikarya</taxon>
        <taxon>Basidiomycota</taxon>
        <taxon>Agaricomycotina</taxon>
        <taxon>Agaricomycetes</taxon>
        <taxon>Polyporales</taxon>
        <taxon>Cerrenaceae</taxon>
        <taxon>Somion</taxon>
    </lineage>
</organism>
<keyword evidence="2" id="KW-0812">Transmembrane</keyword>
<feature type="compositionally biased region" description="Polar residues" evidence="1">
    <location>
        <begin position="12"/>
        <end position="21"/>
    </location>
</feature>
<protein>
    <submittedName>
        <fullName evidence="3">Uncharacterized protein</fullName>
    </submittedName>
</protein>
<feature type="transmembrane region" description="Helical" evidence="2">
    <location>
        <begin position="489"/>
        <end position="508"/>
    </location>
</feature>
<keyword evidence="2" id="KW-0472">Membrane</keyword>
<feature type="transmembrane region" description="Helical" evidence="2">
    <location>
        <begin position="605"/>
        <end position="626"/>
    </location>
</feature>
<evidence type="ECO:0000313" key="4">
    <source>
        <dbReference type="Proteomes" id="UP001497453"/>
    </source>
</evidence>
<feature type="transmembrane region" description="Helical" evidence="2">
    <location>
        <begin position="667"/>
        <end position="688"/>
    </location>
</feature>
<feature type="transmembrane region" description="Helical" evidence="2">
    <location>
        <begin position="410"/>
        <end position="430"/>
    </location>
</feature>
<sequence length="1290" mass="145770">MAVKDLVGLFEAQSSDSSPQVATRRRTKSPPPNTLPRSPARFVKHPLLPRREDTPELSGDLSKDKTSRSSGEPCSNQNPTTSHGFATTIATSHYSHMDTPDTTRSVAYEYEKTSEETSDVTDELLHHSEDSLQMTSRWNSTTVAGSTGAEYEMRSLLHAPTITPGESYSSHTIRPRSPFRLLKSETSSLISATTITAVQTSTSNQLLNSSLGAHTPIAATIIFARSAMPLSLPALDRYISRLPPPSLPSVPSSGKGKGKDICMFPPMDRLAATGRTLEDLETNSSVAPGWRNRNTILGALVRGTLGVTGSSALAPFYSLHGLFDTIQIFALILNTIAPHGKETSDHWRKLILGTIPNILALNLATSTVLSLVLLLIFMFISGALLYYFHRSTSLCCRLGISEGLQQSPHLASNWGLLIATFILTVLYLPLSTMAMHVLVWSEDLWVVPNPYVNATSYPPEVSPLGPPDEFRDPLDFCWTTTMKRNQINFAPIVIIIAFICIAVMTVWFPIHLRRTVRLVAPKVDKYTELGIKRNQSDMDREYQRLLARDRNPLNFLYNDFRRGWSTYESVALLAKLTTLLLTAIVDPDNCLFRSLPRNRVAVSRQILLLIAMLGFFLLQCILAPFLDPVNNASEWTSRANYVVTSAVSLGVALNIPGKDALNGPVLYIIYVVTYGLSFYFTIINTGFMRRIVKRLARRIDFSIDIFSPRIDLSPASIHPKRRIWQEAITALFLTSPECGIPNEQHMHYAEARDSEYPPYLLDFAGTPGERHVENLKILREAGKLSYAQGVALVHGPEKVWFQQLEETIQLHFVGPDCYWRDPRGIQPRNCTRFFGNAWWIPFPPTLVLRYDDGPLAVLRDVSDLELYVKQNASRDIMRRREVRMALRALDGKVVQWPYEHIQLVGSRWPSLCSRRRYRAHTAVLFRSALFSLNRHGQLLWEDQDFGSGFELKLEYAKNVTLDGTVIGLNEDYDLTTPLARFLVLNEALITEPLSHLEAALARYRHNNRQECLSKAETLTYRFLTHVYDVIREPDGLAQSSIEFERDLRVRQLMVGSEMVFEASYARFSAVTKSEVATWWYIFWDDLWRRNYDTISGIKKYASDFDPHYPTSIAYIPLPRAALENFLTQRGLLHRKPKFGDFFHAGFLNKIYIRMYDIVFHSSKRADIIHIGDDSSELNMEEVDLQTQARPSTLGTGGGTDHDDESIRARPLYRWEGILTDKLSQHERYHPDFLSKLGVWFGVSPRWRAGMPSRGLALDVRVENGRYVLLRDDASTPSVYGSVQKGSHDKA</sequence>
<proteinExistence type="predicted"/>
<accession>A0ABP1CJ06</accession>
<dbReference type="EMBL" id="OZ037944">
    <property type="protein sequence ID" value="CAL1695680.1"/>
    <property type="molecule type" value="Genomic_DNA"/>
</dbReference>
<keyword evidence="4" id="KW-1185">Reference proteome</keyword>
<keyword evidence="2" id="KW-1133">Transmembrane helix</keyword>